<feature type="region of interest" description="Disordered" evidence="1">
    <location>
        <begin position="1408"/>
        <end position="1606"/>
    </location>
</feature>
<dbReference type="PANTHER" id="PTHR14038:SF0">
    <property type="entry name" value="LP18708P"/>
    <property type="match status" value="1"/>
</dbReference>
<feature type="compositionally biased region" description="Polar residues" evidence="1">
    <location>
        <begin position="1290"/>
        <end position="1321"/>
    </location>
</feature>
<feature type="compositionally biased region" description="Polar residues" evidence="1">
    <location>
        <begin position="738"/>
        <end position="748"/>
    </location>
</feature>
<protein>
    <submittedName>
        <fullName evidence="2">Uncharacterized protein</fullName>
    </submittedName>
</protein>
<feature type="compositionally biased region" description="Basic and acidic residues" evidence="1">
    <location>
        <begin position="1059"/>
        <end position="1076"/>
    </location>
</feature>
<feature type="compositionally biased region" description="Basic and acidic residues" evidence="1">
    <location>
        <begin position="1106"/>
        <end position="1122"/>
    </location>
</feature>
<feature type="compositionally biased region" description="Basic and acidic residues" evidence="1">
    <location>
        <begin position="603"/>
        <end position="618"/>
    </location>
</feature>
<proteinExistence type="predicted"/>
<feature type="compositionally biased region" description="Basic and acidic residues" evidence="1">
    <location>
        <begin position="1171"/>
        <end position="1184"/>
    </location>
</feature>
<evidence type="ECO:0000256" key="1">
    <source>
        <dbReference type="SAM" id="MobiDB-lite"/>
    </source>
</evidence>
<feature type="compositionally biased region" description="Basic and acidic residues" evidence="1">
    <location>
        <begin position="749"/>
        <end position="781"/>
    </location>
</feature>
<feature type="compositionally biased region" description="Basic and acidic residues" evidence="1">
    <location>
        <begin position="419"/>
        <end position="537"/>
    </location>
</feature>
<feature type="region of interest" description="Disordered" evidence="1">
    <location>
        <begin position="1202"/>
        <end position="1334"/>
    </location>
</feature>
<feature type="compositionally biased region" description="Basic and acidic residues" evidence="1">
    <location>
        <begin position="1588"/>
        <end position="1602"/>
    </location>
</feature>
<reference evidence="2" key="1">
    <citation type="submission" date="2023-01" db="EMBL/GenBank/DDBJ databases">
        <title>Genome assembly of the deep-sea coral Lophelia pertusa.</title>
        <authorList>
            <person name="Herrera S."/>
            <person name="Cordes E."/>
        </authorList>
    </citation>
    <scope>NUCLEOTIDE SEQUENCE</scope>
    <source>
        <strain evidence="2">USNM1676648</strain>
        <tissue evidence="2">Polyp</tissue>
    </source>
</reference>
<feature type="compositionally biased region" description="Basic and acidic residues" evidence="1">
    <location>
        <begin position="564"/>
        <end position="596"/>
    </location>
</feature>
<feature type="compositionally biased region" description="Basic and acidic residues" evidence="1">
    <location>
        <begin position="1424"/>
        <end position="1436"/>
    </location>
</feature>
<feature type="compositionally biased region" description="Basic and acidic residues" evidence="1">
    <location>
        <begin position="984"/>
        <end position="1004"/>
    </location>
</feature>
<feature type="compositionally biased region" description="Pro residues" evidence="1">
    <location>
        <begin position="72"/>
        <end position="81"/>
    </location>
</feature>
<feature type="compositionally biased region" description="Low complexity" evidence="1">
    <location>
        <begin position="248"/>
        <end position="286"/>
    </location>
</feature>
<dbReference type="GO" id="GO:0030154">
    <property type="term" value="P:cell differentiation"/>
    <property type="evidence" value="ECO:0007669"/>
    <property type="project" value="TreeGrafter"/>
</dbReference>
<feature type="compositionally biased region" description="Basic and acidic residues" evidence="1">
    <location>
        <begin position="842"/>
        <end position="855"/>
    </location>
</feature>
<comment type="caution">
    <text evidence="2">The sequence shown here is derived from an EMBL/GenBank/DDBJ whole genome shotgun (WGS) entry which is preliminary data.</text>
</comment>
<feature type="compositionally biased region" description="Basic and acidic residues" evidence="1">
    <location>
        <begin position="167"/>
        <end position="192"/>
    </location>
</feature>
<feature type="compositionally biased region" description="Basic and acidic residues" evidence="1">
    <location>
        <begin position="1086"/>
        <end position="1099"/>
    </location>
</feature>
<gene>
    <name evidence="2" type="ORF">OS493_005941</name>
</gene>
<feature type="compositionally biased region" description="Basic and acidic residues" evidence="1">
    <location>
        <begin position="924"/>
        <end position="946"/>
    </location>
</feature>
<feature type="region of interest" description="Disordered" evidence="1">
    <location>
        <begin position="147"/>
        <end position="618"/>
    </location>
</feature>
<sequence length="1742" mass="195000">MLEGKEMGPPQTRPAWTESSGHPHPYSENRQVPPGPGMRPFDSRGSPPAPGWPMPYPQHSSVQQRGGQPGQPAHPPPPPPVSSDQGKPAPKSEEPVVNEWQKRRVKQQEEMRAAVERARRRREEDELRRQAEQKAAATAKLKLLELKRVRRESAKEGDDAWAEELDFIEKDSHDKEAASEQRMPESPDRETEPQNLASNQHDGALIRNEFPEHVNRQRNDSESSDASRSSASRGTSRPHHHPTRDVPPRFQQQQLRQQQQQHFQQQQHYQQQPPYPQQYPYHQQQLARSPQLREFHEGPLSVASHYPMVDSGPVSPSQPVKPDQPVRRIMKRSDSSSTAGDDIASVKSLESGSGEPSRESEKRPPTGAPDKSVKSGTTEEQTKESTVETRRLDSNRVESKQVDDQDMPVFEETGSFRSGDTRQRRQSDSDRPRLSESNKENVVSKERVYDKVERKDSRDSTPRHVPEKNAQTRDRREERRNSKRDMRPQDDRRNEDSKDAGKRKRDDNEDGGRFPDRRGRFAGRGDTKRERFSESRGRGSRASYPVRGHGRGLGGTVTSYRGRGRGERGERGGRDRDNRDIREYKDYRSSRAREPRPSPPVKTVKDEQKQKEEDKENVVVKENASIIANENVEKVHEDAIKVKQEKALESSSSQAERIVEEPQKRVEETIIDEKKKDQEDSLIHGSKVGEDEDMSSKLPDKDAEKPKEQDDLRKKSDSYREANNLKPKGRGGFGRPGQYSQDSRNPGNQDRRQGGRKFTDKRRTTQESGKDRNVNYDDKRPARNYSRDQTSQRATGRDNRDWERGREKESQKSHFQHDDRDNGNRRYSQDDRKKRISEKDDDQQPSRQRADERNQRGGYRSHSTRGRFGKPPVRTSVRGGRSSQPVGSGRFGNNYRRSRSTDEELSDDDYDSDSSSYTTATSASEERKDDKPSDVDKESDSTKAKESGTTFDKSRASSRSTRSPIRGKVSSRAGGRGAGGFGRSRREVERPPRFQKQQERERASMARGLSHGVRPNEGRESGPGRGRGRGRGRREQLPKDSPEAPGIPVTEDWDQEIGDTQKESGDKPGGRRESAPRRGFSAPRSSTDRTRKDKNREPGGTRNTSSRREPFLVERQQAKVEGSKSTSGEPRAPLPAARNGFSKDGNRRSDMQGHVYSTGLDSINTGVPENKVPRKQEPPVRKTDIQQFDLHNIAGVICIDDMTDDDSDISSTLSGFVEVTSRRTQKENKDRQRDEEEKRKKIDEQNRQRGNQVGNKKNQPSKPPRFSKQHTPQATQANTQSKLPGVIGKVSSTALSEASIGPSITGSNSNPSSANSTKRNSPVTVERPVSPPPPPVFNAWDKPLIVIPAKPPSTTPLVTSSIPDPLAVGSGKPSSTRPVQPGTVISSAASLIEDISVDDDYIAMTKEIALLAPPEEPEESEEPTQIRDKPPRFDRSGKRRVAPSADEAKREQSGGPKGRKSSRDNVVSQKQARGSGDNTGKGKTVTSSSTQQQSASPEDEIPDDVEISKEIQESEEYDATAVGDMVTTVSDAGSEEKDDLKESEEQEAKDDSESESSRKDSEPDLNVDSAERNDDTDNLFSTASLTVDIHERPTADRPDREPSPVSPAIFEMTKKVESSRKLWEGGLGIGRTSNPVAAWEETLRTPASVNSSIVGMPVVETSESRLGDDQVAVSKSQVELEVNSSKADSKPPDGINFPKKTGSGEQQNVCKVKPNSNSSSLLNFNSHHLLCLNLRKRTVKLT</sequence>
<feature type="compositionally biased region" description="Polar residues" evidence="1">
    <location>
        <begin position="947"/>
        <end position="963"/>
    </location>
</feature>
<dbReference type="OrthoDB" id="1939715at2759"/>
<feature type="compositionally biased region" description="Low complexity" evidence="1">
    <location>
        <begin position="913"/>
        <end position="923"/>
    </location>
</feature>
<organism evidence="2 3">
    <name type="scientific">Desmophyllum pertusum</name>
    <dbReference type="NCBI Taxonomy" id="174260"/>
    <lineage>
        <taxon>Eukaryota</taxon>
        <taxon>Metazoa</taxon>
        <taxon>Cnidaria</taxon>
        <taxon>Anthozoa</taxon>
        <taxon>Hexacorallia</taxon>
        <taxon>Scleractinia</taxon>
        <taxon>Caryophylliina</taxon>
        <taxon>Caryophylliidae</taxon>
        <taxon>Desmophyllum</taxon>
    </lineage>
</organism>
<feature type="compositionally biased region" description="Low complexity" evidence="1">
    <location>
        <begin position="1484"/>
        <end position="1496"/>
    </location>
</feature>
<accession>A0A9W9YFT8</accession>
<feature type="compositionally biased region" description="Polar residues" evidence="1">
    <location>
        <begin position="1248"/>
        <end position="1260"/>
    </location>
</feature>
<feature type="compositionally biased region" description="Basic and acidic residues" evidence="1">
    <location>
        <begin position="1220"/>
        <end position="1247"/>
    </location>
</feature>
<feature type="region of interest" description="Disordered" evidence="1">
    <location>
        <begin position="1682"/>
        <end position="1707"/>
    </location>
</feature>
<feature type="compositionally biased region" description="Basic and acidic residues" evidence="1">
    <location>
        <begin position="795"/>
        <end position="833"/>
    </location>
</feature>
<feature type="compositionally biased region" description="Polar residues" evidence="1">
    <location>
        <begin position="1464"/>
        <end position="1478"/>
    </location>
</feature>
<feature type="compositionally biased region" description="Acidic residues" evidence="1">
    <location>
        <begin position="903"/>
        <end position="912"/>
    </location>
</feature>
<keyword evidence="3" id="KW-1185">Reference proteome</keyword>
<feature type="compositionally biased region" description="Basic and acidic residues" evidence="1">
    <location>
        <begin position="657"/>
        <end position="682"/>
    </location>
</feature>
<feature type="compositionally biased region" description="Polar residues" evidence="1">
    <location>
        <begin position="1372"/>
        <end position="1382"/>
    </location>
</feature>
<feature type="compositionally biased region" description="Polar residues" evidence="1">
    <location>
        <begin position="1269"/>
        <end position="1282"/>
    </location>
</feature>
<feature type="compositionally biased region" description="Basic and acidic residues" evidence="1">
    <location>
        <begin position="380"/>
        <end position="403"/>
    </location>
</feature>
<feature type="compositionally biased region" description="Basic and acidic residues" evidence="1">
    <location>
        <begin position="1549"/>
        <end position="1562"/>
    </location>
</feature>
<dbReference type="InterPro" id="IPR033184">
    <property type="entry name" value="PRRC2"/>
</dbReference>
<dbReference type="Proteomes" id="UP001163046">
    <property type="component" value="Unassembled WGS sequence"/>
</dbReference>
<feature type="compositionally biased region" description="Pro residues" evidence="1">
    <location>
        <begin position="47"/>
        <end position="56"/>
    </location>
</feature>
<feature type="region of interest" description="Disordered" evidence="1">
    <location>
        <begin position="1"/>
        <end position="135"/>
    </location>
</feature>
<dbReference type="EMBL" id="MU827779">
    <property type="protein sequence ID" value="KAJ7339541.1"/>
    <property type="molecule type" value="Genomic_DNA"/>
</dbReference>
<feature type="compositionally biased region" description="Basic and acidic residues" evidence="1">
    <location>
        <begin position="90"/>
        <end position="132"/>
    </location>
</feature>
<feature type="compositionally biased region" description="Basic and acidic residues" evidence="1">
    <location>
        <begin position="1033"/>
        <end position="1042"/>
    </location>
</feature>
<dbReference type="PANTHER" id="PTHR14038">
    <property type="entry name" value="BAT2 HLA-B-ASSOCIATED TRANSCRIPT 2"/>
    <property type="match status" value="1"/>
</dbReference>
<feature type="compositionally biased region" description="Low complexity" evidence="1">
    <location>
        <begin position="224"/>
        <end position="233"/>
    </location>
</feature>
<feature type="region of interest" description="Disordered" evidence="1">
    <location>
        <begin position="1355"/>
        <end position="1382"/>
    </location>
</feature>
<feature type="compositionally biased region" description="Basic and acidic residues" evidence="1">
    <location>
        <begin position="147"/>
        <end position="158"/>
    </location>
</feature>
<evidence type="ECO:0000313" key="3">
    <source>
        <dbReference type="Proteomes" id="UP001163046"/>
    </source>
</evidence>
<evidence type="ECO:0000313" key="2">
    <source>
        <dbReference type="EMBL" id="KAJ7339541.1"/>
    </source>
</evidence>
<feature type="compositionally biased region" description="Basic and acidic residues" evidence="1">
    <location>
        <begin position="209"/>
        <end position="221"/>
    </location>
</feature>
<feature type="region of interest" description="Disordered" evidence="1">
    <location>
        <begin position="645"/>
        <end position="1186"/>
    </location>
</feature>
<name>A0A9W9YFT8_9CNID</name>
<feature type="compositionally biased region" description="Basic and acidic residues" evidence="1">
    <location>
        <begin position="694"/>
        <end position="720"/>
    </location>
</feature>